<dbReference type="Gene3D" id="3.40.720.10">
    <property type="entry name" value="Alkaline Phosphatase, subunit A"/>
    <property type="match status" value="1"/>
</dbReference>
<dbReference type="PANTHER" id="PTHR47371:SF3">
    <property type="entry name" value="PHOSPHOGLYCEROL TRANSFERASE I"/>
    <property type="match status" value="1"/>
</dbReference>
<dbReference type="Pfam" id="PF00884">
    <property type="entry name" value="Sulfatase"/>
    <property type="match status" value="1"/>
</dbReference>
<evidence type="ECO:0000313" key="8">
    <source>
        <dbReference type="EMBL" id="SVA73439.1"/>
    </source>
</evidence>
<evidence type="ECO:0000256" key="4">
    <source>
        <dbReference type="ARBA" id="ARBA00022989"/>
    </source>
</evidence>
<sequence>MLKKIRNGVNILMPSPLGPFGKLLIVIMTVQLLFVHFSGVHYFRIIPRDMWRIFHSYILILSGLLLVKYPLENYKRASFSLQSLFVLIQCAFIGYFVKTEQSFDYAVVADNFNEIFYSESLFVILNGMDPTAFYIGIIGIVIILFKTLKRPTLNKEVSFSLKKYGGVFSIYLLFAFTPIIQFDELTNFFRSAAAFYFQSPQNKFEISIREDSFPFLTQTLEQKKPLQEKPHIFLIMVESFNTGFVNQKDEDGNIYTPYFNSMIKKGVYIDRFYGTSVQTVKGHFSTLFSLLPLIKGKVYKGYEHNNFKSLPRCLKDVGYNTFFFNGHNSTGFDNTRSMMLTHGFDTYLIGKELMDESFKESWGSWGLSDDELYRQVFNYLEKDNKGKSPKFITITPSYHHVPFSVPREKRELYESPFSLKSRYANSIRLVDNGFKVFFDELKKRPEFRNSLIVITADHAFPVGNHNIYFNEIGYYEESFRIPCLILWENHLIPRVDKNHIFSQLDIAPTILENINALPVFHHFQGQDMLGNSSEKKPVFLIQPYNGTILCSIDFPFKYLKRLRTGEEWLFNLDEDPLENENLIDLPGNNILLDELRKSLEYCFLNQYLIENNQIIPTDNL</sequence>
<dbReference type="PANTHER" id="PTHR47371">
    <property type="entry name" value="LIPOTEICHOIC ACID SYNTHASE"/>
    <property type="match status" value="1"/>
</dbReference>
<feature type="transmembrane region" description="Helical" evidence="6">
    <location>
        <begin position="79"/>
        <end position="97"/>
    </location>
</feature>
<dbReference type="GO" id="GO:0005886">
    <property type="term" value="C:plasma membrane"/>
    <property type="evidence" value="ECO:0007669"/>
    <property type="project" value="UniProtKB-SubCell"/>
</dbReference>
<dbReference type="AlphaFoldDB" id="A0A381Y8N7"/>
<keyword evidence="3 6" id="KW-0812">Transmembrane</keyword>
<evidence type="ECO:0000256" key="5">
    <source>
        <dbReference type="ARBA" id="ARBA00023136"/>
    </source>
</evidence>
<feature type="transmembrane region" description="Helical" evidence="6">
    <location>
        <begin position="50"/>
        <end position="67"/>
    </location>
</feature>
<keyword evidence="2" id="KW-1003">Cell membrane</keyword>
<feature type="domain" description="Sulfatase N-terminal" evidence="7">
    <location>
        <begin position="230"/>
        <end position="512"/>
    </location>
</feature>
<evidence type="ECO:0000256" key="6">
    <source>
        <dbReference type="SAM" id="Phobius"/>
    </source>
</evidence>
<evidence type="ECO:0000256" key="1">
    <source>
        <dbReference type="ARBA" id="ARBA00004651"/>
    </source>
</evidence>
<feature type="transmembrane region" description="Helical" evidence="6">
    <location>
        <begin position="164"/>
        <end position="182"/>
    </location>
</feature>
<accession>A0A381Y8N7</accession>
<organism evidence="8">
    <name type="scientific">marine metagenome</name>
    <dbReference type="NCBI Taxonomy" id="408172"/>
    <lineage>
        <taxon>unclassified sequences</taxon>
        <taxon>metagenomes</taxon>
        <taxon>ecological metagenomes</taxon>
    </lineage>
</organism>
<evidence type="ECO:0000256" key="3">
    <source>
        <dbReference type="ARBA" id="ARBA00022692"/>
    </source>
</evidence>
<dbReference type="EMBL" id="UINC01017650">
    <property type="protein sequence ID" value="SVA73439.1"/>
    <property type="molecule type" value="Genomic_DNA"/>
</dbReference>
<reference evidence="8" key="1">
    <citation type="submission" date="2018-05" db="EMBL/GenBank/DDBJ databases">
        <authorList>
            <person name="Lanie J.A."/>
            <person name="Ng W.-L."/>
            <person name="Kazmierczak K.M."/>
            <person name="Andrzejewski T.M."/>
            <person name="Davidsen T.M."/>
            <person name="Wayne K.J."/>
            <person name="Tettelin H."/>
            <person name="Glass J.I."/>
            <person name="Rusch D."/>
            <person name="Podicherti R."/>
            <person name="Tsui H.-C.T."/>
            <person name="Winkler M.E."/>
        </authorList>
    </citation>
    <scope>NUCLEOTIDE SEQUENCE</scope>
</reference>
<dbReference type="CDD" id="cd16015">
    <property type="entry name" value="LTA_synthase"/>
    <property type="match status" value="1"/>
</dbReference>
<keyword evidence="4 6" id="KW-1133">Transmembrane helix</keyword>
<feature type="transmembrane region" description="Helical" evidence="6">
    <location>
        <begin position="121"/>
        <end position="144"/>
    </location>
</feature>
<comment type="subcellular location">
    <subcellularLocation>
        <location evidence="1">Cell membrane</location>
        <topology evidence="1">Multi-pass membrane protein</topology>
    </subcellularLocation>
</comment>
<dbReference type="InterPro" id="IPR017850">
    <property type="entry name" value="Alkaline_phosphatase_core_sf"/>
</dbReference>
<name>A0A381Y8N7_9ZZZZ</name>
<evidence type="ECO:0000259" key="7">
    <source>
        <dbReference type="Pfam" id="PF00884"/>
    </source>
</evidence>
<gene>
    <name evidence="8" type="ORF">METZ01_LOCUS126293</name>
</gene>
<protein>
    <recommendedName>
        <fullName evidence="7">Sulfatase N-terminal domain-containing protein</fullName>
    </recommendedName>
</protein>
<dbReference type="InterPro" id="IPR050448">
    <property type="entry name" value="OpgB/LTA_synthase_biosynth"/>
</dbReference>
<dbReference type="InterPro" id="IPR000917">
    <property type="entry name" value="Sulfatase_N"/>
</dbReference>
<evidence type="ECO:0000256" key="2">
    <source>
        <dbReference type="ARBA" id="ARBA00022475"/>
    </source>
</evidence>
<dbReference type="SUPFAM" id="SSF53649">
    <property type="entry name" value="Alkaline phosphatase-like"/>
    <property type="match status" value="1"/>
</dbReference>
<feature type="transmembrane region" description="Helical" evidence="6">
    <location>
        <begin position="20"/>
        <end position="38"/>
    </location>
</feature>
<keyword evidence="5 6" id="KW-0472">Membrane</keyword>
<proteinExistence type="predicted"/>